<dbReference type="Proteomes" id="UP001152797">
    <property type="component" value="Unassembled WGS sequence"/>
</dbReference>
<proteinExistence type="predicted"/>
<reference evidence="2 3" key="2">
    <citation type="submission" date="2024-05" db="EMBL/GenBank/DDBJ databases">
        <authorList>
            <person name="Chen Y."/>
            <person name="Shah S."/>
            <person name="Dougan E. K."/>
            <person name="Thang M."/>
            <person name="Chan C."/>
        </authorList>
    </citation>
    <scope>NUCLEOTIDE SEQUENCE [LARGE SCALE GENOMIC DNA]</scope>
</reference>
<comment type="caution">
    <text evidence="1">The sequence shown here is derived from an EMBL/GenBank/DDBJ whole genome shotgun (WGS) entry which is preliminary data.</text>
</comment>
<dbReference type="EMBL" id="CAMXCT020003891">
    <property type="protein sequence ID" value="CAL1160127.1"/>
    <property type="molecule type" value="Genomic_DNA"/>
</dbReference>
<gene>
    <name evidence="1" type="ORF">C1SCF055_LOCUS32364</name>
</gene>
<organism evidence="1">
    <name type="scientific">Cladocopium goreaui</name>
    <dbReference type="NCBI Taxonomy" id="2562237"/>
    <lineage>
        <taxon>Eukaryota</taxon>
        <taxon>Sar</taxon>
        <taxon>Alveolata</taxon>
        <taxon>Dinophyceae</taxon>
        <taxon>Suessiales</taxon>
        <taxon>Symbiodiniaceae</taxon>
        <taxon>Cladocopium</taxon>
    </lineage>
</organism>
<name>A0A9P1DC30_9DINO</name>
<evidence type="ECO:0000313" key="3">
    <source>
        <dbReference type="Proteomes" id="UP001152797"/>
    </source>
</evidence>
<protein>
    <submittedName>
        <fullName evidence="2">CSD domain-containing protein</fullName>
    </submittedName>
</protein>
<dbReference type="Gene3D" id="3.40.50.1110">
    <property type="entry name" value="SGNH hydrolase"/>
    <property type="match status" value="1"/>
</dbReference>
<dbReference type="OrthoDB" id="422005at2759"/>
<evidence type="ECO:0000313" key="1">
    <source>
        <dbReference type="EMBL" id="CAI4006752.1"/>
    </source>
</evidence>
<dbReference type="SUPFAM" id="SSF52266">
    <property type="entry name" value="SGNH hydrolase"/>
    <property type="match status" value="1"/>
</dbReference>
<dbReference type="EMBL" id="CAMXCT010003891">
    <property type="protein sequence ID" value="CAI4006752.1"/>
    <property type="molecule type" value="Genomic_DNA"/>
</dbReference>
<reference evidence="1" key="1">
    <citation type="submission" date="2022-10" db="EMBL/GenBank/DDBJ databases">
        <authorList>
            <person name="Chen Y."/>
            <person name="Dougan E. K."/>
            <person name="Chan C."/>
            <person name="Rhodes N."/>
            <person name="Thang M."/>
        </authorList>
    </citation>
    <scope>NUCLEOTIDE SEQUENCE</scope>
</reference>
<dbReference type="AlphaFoldDB" id="A0A9P1DC30"/>
<accession>A0A9P1DC30</accession>
<keyword evidence="3" id="KW-1185">Reference proteome</keyword>
<dbReference type="InterPro" id="IPR036514">
    <property type="entry name" value="SGNH_hydro_sf"/>
</dbReference>
<sequence>MPWPTAGPVRILFIGNSLTFWCGGIDLMFRNWGFDAAAETIPGATLAKLWRSGRAKAKILEGGWHIVVLQDDLPEYPEKGDSASRLEVICQQFNPVLSKFLELVKSVDAMPVMYMAHPYERLAHTSLDDICLAHKMAEKSHDGLKIAPGGLAHSLMKQIGMEDMSLLDEDLEHPSEQGLYLHALCIVACIGREKLAGLQWAPDGMPDSQVQMFKQIAVDSLEAWDRDVIT</sequence>
<dbReference type="EMBL" id="CAMXCT030003891">
    <property type="protein sequence ID" value="CAL4794064.1"/>
    <property type="molecule type" value="Genomic_DNA"/>
</dbReference>
<evidence type="ECO:0000313" key="2">
    <source>
        <dbReference type="EMBL" id="CAL4794064.1"/>
    </source>
</evidence>